<evidence type="ECO:0000256" key="12">
    <source>
        <dbReference type="ARBA" id="ARBA00022857"/>
    </source>
</evidence>
<dbReference type="RefSeq" id="WP_086899093.1">
    <property type="nucleotide sequence ID" value="NZ_CP021358.1"/>
</dbReference>
<dbReference type="Gene3D" id="3.90.78.10">
    <property type="entry name" value="UDP-N-acetylenolpyruvoylglucosamine reductase, C-terminal domain"/>
    <property type="match status" value="1"/>
</dbReference>
<dbReference type="SUPFAM" id="SSF56194">
    <property type="entry name" value="Uridine diphospho-N-Acetylenolpyruvylglucosamine reductase, MurB, C-terminal domain"/>
    <property type="match status" value="1"/>
</dbReference>
<keyword evidence="22" id="KW-1185">Reference proteome</keyword>
<dbReference type="PANTHER" id="PTHR21071">
    <property type="entry name" value="UDP-N-ACETYLENOLPYRUVOYLGLUCOSAMINE REDUCTASE"/>
    <property type="match status" value="1"/>
</dbReference>
<evidence type="ECO:0000256" key="1">
    <source>
        <dbReference type="ARBA" id="ARBA00001974"/>
    </source>
</evidence>
<dbReference type="PROSITE" id="PS51387">
    <property type="entry name" value="FAD_PCMH"/>
    <property type="match status" value="1"/>
</dbReference>
<dbReference type="GO" id="GO:0008762">
    <property type="term" value="F:UDP-N-acetylmuramate dehydrogenase activity"/>
    <property type="evidence" value="ECO:0007669"/>
    <property type="project" value="UniProtKB-UniRule"/>
</dbReference>
<proteinExistence type="inferred from homology"/>
<keyword evidence="11 20" id="KW-0274">FAD</keyword>
<evidence type="ECO:0000256" key="19">
    <source>
        <dbReference type="ARBA" id="ARBA00048914"/>
    </source>
</evidence>
<dbReference type="UniPathway" id="UPA00219"/>
<dbReference type="GO" id="GO:0051301">
    <property type="term" value="P:cell division"/>
    <property type="evidence" value="ECO:0007669"/>
    <property type="project" value="UniProtKB-KW"/>
</dbReference>
<dbReference type="Pfam" id="PF01565">
    <property type="entry name" value="FAD_binding_4"/>
    <property type="match status" value="1"/>
</dbReference>
<keyword evidence="14 20" id="KW-0573">Peptidoglycan synthesis</keyword>
<feature type="active site" evidence="20">
    <location>
        <position position="329"/>
    </location>
</feature>
<dbReference type="NCBIfam" id="TIGR00179">
    <property type="entry name" value="murB"/>
    <property type="match status" value="1"/>
</dbReference>
<dbReference type="InterPro" id="IPR011601">
    <property type="entry name" value="MurB_C"/>
</dbReference>
<evidence type="ECO:0000256" key="5">
    <source>
        <dbReference type="ARBA" id="ARBA00010485"/>
    </source>
</evidence>
<organism evidence="21 22">
    <name type="scientific">Kushneria marisflavi</name>
    <dbReference type="NCBI Taxonomy" id="157779"/>
    <lineage>
        <taxon>Bacteria</taxon>
        <taxon>Pseudomonadati</taxon>
        <taxon>Pseudomonadota</taxon>
        <taxon>Gammaproteobacteria</taxon>
        <taxon>Oceanospirillales</taxon>
        <taxon>Halomonadaceae</taxon>
        <taxon>Kushneria</taxon>
    </lineage>
</organism>
<reference evidence="21 22" key="1">
    <citation type="submission" date="2017-05" db="EMBL/GenBank/DDBJ databases">
        <authorList>
            <person name="Song R."/>
            <person name="Chenine A.L."/>
            <person name="Ruprecht R.M."/>
        </authorList>
    </citation>
    <scope>NUCLEOTIDE SEQUENCE [LARGE SCALE GENOMIC DNA]</scope>
    <source>
        <strain evidence="21">SW32</strain>
    </source>
</reference>
<evidence type="ECO:0000256" key="18">
    <source>
        <dbReference type="ARBA" id="ARBA00031026"/>
    </source>
</evidence>
<keyword evidence="12 20" id="KW-0521">NADP</keyword>
<dbReference type="GO" id="GO:0071949">
    <property type="term" value="F:FAD binding"/>
    <property type="evidence" value="ECO:0007669"/>
    <property type="project" value="InterPro"/>
</dbReference>
<keyword evidence="17 20" id="KW-0961">Cell wall biogenesis/degradation</keyword>
<comment type="subcellular location">
    <subcellularLocation>
        <location evidence="3 20">Cytoplasm</location>
    </subcellularLocation>
</comment>
<accession>A0A240ULA8</accession>
<dbReference type="AlphaFoldDB" id="A0A240ULA8"/>
<dbReference type="Gene3D" id="3.30.465.10">
    <property type="match status" value="1"/>
</dbReference>
<dbReference type="InterPro" id="IPR016167">
    <property type="entry name" value="FAD-bd_PCMH_sub1"/>
</dbReference>
<keyword evidence="9 20" id="KW-0132">Cell division</keyword>
<evidence type="ECO:0000256" key="16">
    <source>
        <dbReference type="ARBA" id="ARBA00023306"/>
    </source>
</evidence>
<keyword evidence="16 20" id="KW-0131">Cell cycle</keyword>
<dbReference type="InterPro" id="IPR016169">
    <property type="entry name" value="FAD-bd_PCMH_sub2"/>
</dbReference>
<keyword evidence="10 20" id="KW-0285">Flavoprotein</keyword>
<evidence type="ECO:0000256" key="17">
    <source>
        <dbReference type="ARBA" id="ARBA00023316"/>
    </source>
</evidence>
<dbReference type="KEGG" id="kma:B9H00_01035"/>
<evidence type="ECO:0000256" key="14">
    <source>
        <dbReference type="ARBA" id="ARBA00022984"/>
    </source>
</evidence>
<dbReference type="GO" id="GO:0005829">
    <property type="term" value="C:cytosol"/>
    <property type="evidence" value="ECO:0007669"/>
    <property type="project" value="TreeGrafter"/>
</dbReference>
<dbReference type="InterPro" id="IPR016166">
    <property type="entry name" value="FAD-bd_PCMH"/>
</dbReference>
<dbReference type="Gene3D" id="3.30.43.10">
    <property type="entry name" value="Uridine Diphospho-n-acetylenolpyruvylglucosamine Reductase, domain 2"/>
    <property type="match status" value="1"/>
</dbReference>
<dbReference type="NCBIfam" id="NF000755">
    <property type="entry name" value="PRK00046.1"/>
    <property type="match status" value="1"/>
</dbReference>
<feature type="active site" description="Proton donor" evidence="20">
    <location>
        <position position="234"/>
    </location>
</feature>
<feature type="active site" evidence="20">
    <location>
        <position position="164"/>
    </location>
</feature>
<evidence type="ECO:0000256" key="2">
    <source>
        <dbReference type="ARBA" id="ARBA00003921"/>
    </source>
</evidence>
<comment type="pathway">
    <text evidence="4 20">Cell wall biogenesis; peptidoglycan biosynthesis.</text>
</comment>
<dbReference type="InterPro" id="IPR036635">
    <property type="entry name" value="MurB_C_sf"/>
</dbReference>
<dbReference type="HAMAP" id="MF_00037">
    <property type="entry name" value="MurB"/>
    <property type="match status" value="1"/>
</dbReference>
<dbReference type="Proteomes" id="UP000194457">
    <property type="component" value="Chromosome"/>
</dbReference>
<dbReference type="SUPFAM" id="SSF56176">
    <property type="entry name" value="FAD-binding/transporter-associated domain-like"/>
    <property type="match status" value="1"/>
</dbReference>
<dbReference type="EMBL" id="CP021358">
    <property type="protein sequence ID" value="ART61822.1"/>
    <property type="molecule type" value="Genomic_DNA"/>
</dbReference>
<evidence type="ECO:0000256" key="7">
    <source>
        <dbReference type="ARBA" id="ARBA00015188"/>
    </source>
</evidence>
<dbReference type="PANTHER" id="PTHR21071:SF4">
    <property type="entry name" value="UDP-N-ACETYLENOLPYRUVOYLGLUCOSAMINE REDUCTASE"/>
    <property type="match status" value="1"/>
</dbReference>
<protein>
    <recommendedName>
        <fullName evidence="7 20">UDP-N-acetylenolpyruvoylglucosamine reductase</fullName>
        <ecNumber evidence="6 20">1.3.1.98</ecNumber>
    </recommendedName>
    <alternativeName>
        <fullName evidence="18 20">UDP-N-acetylmuramate dehydrogenase</fullName>
    </alternativeName>
</protein>
<dbReference type="Pfam" id="PF02873">
    <property type="entry name" value="MurB_C"/>
    <property type="match status" value="1"/>
</dbReference>
<comment type="function">
    <text evidence="2 20">Cell wall formation.</text>
</comment>
<evidence type="ECO:0000256" key="6">
    <source>
        <dbReference type="ARBA" id="ARBA00012518"/>
    </source>
</evidence>
<dbReference type="GO" id="GO:0008360">
    <property type="term" value="P:regulation of cell shape"/>
    <property type="evidence" value="ECO:0007669"/>
    <property type="project" value="UniProtKB-KW"/>
</dbReference>
<evidence type="ECO:0000256" key="9">
    <source>
        <dbReference type="ARBA" id="ARBA00022618"/>
    </source>
</evidence>
<dbReference type="GO" id="GO:0071555">
    <property type="term" value="P:cell wall organization"/>
    <property type="evidence" value="ECO:0007669"/>
    <property type="project" value="UniProtKB-KW"/>
</dbReference>
<comment type="catalytic activity">
    <reaction evidence="19 20">
        <text>UDP-N-acetyl-alpha-D-muramate + NADP(+) = UDP-N-acetyl-3-O-(1-carboxyvinyl)-alpha-D-glucosamine + NADPH + H(+)</text>
        <dbReference type="Rhea" id="RHEA:12248"/>
        <dbReference type="ChEBI" id="CHEBI:15378"/>
        <dbReference type="ChEBI" id="CHEBI:57783"/>
        <dbReference type="ChEBI" id="CHEBI:58349"/>
        <dbReference type="ChEBI" id="CHEBI:68483"/>
        <dbReference type="ChEBI" id="CHEBI:70757"/>
        <dbReference type="EC" id="1.3.1.98"/>
    </reaction>
</comment>
<dbReference type="GO" id="GO:0009252">
    <property type="term" value="P:peptidoglycan biosynthetic process"/>
    <property type="evidence" value="ECO:0007669"/>
    <property type="project" value="UniProtKB-UniRule"/>
</dbReference>
<evidence type="ECO:0000256" key="10">
    <source>
        <dbReference type="ARBA" id="ARBA00022630"/>
    </source>
</evidence>
<dbReference type="InterPro" id="IPR036318">
    <property type="entry name" value="FAD-bd_PCMH-like_sf"/>
</dbReference>
<evidence type="ECO:0000256" key="13">
    <source>
        <dbReference type="ARBA" id="ARBA00022960"/>
    </source>
</evidence>
<keyword evidence="13 20" id="KW-0133">Cell shape</keyword>
<comment type="cofactor">
    <cofactor evidence="1 20">
        <name>FAD</name>
        <dbReference type="ChEBI" id="CHEBI:57692"/>
    </cofactor>
</comment>
<evidence type="ECO:0000256" key="15">
    <source>
        <dbReference type="ARBA" id="ARBA00023002"/>
    </source>
</evidence>
<evidence type="ECO:0000256" key="3">
    <source>
        <dbReference type="ARBA" id="ARBA00004496"/>
    </source>
</evidence>
<evidence type="ECO:0000256" key="8">
    <source>
        <dbReference type="ARBA" id="ARBA00022490"/>
    </source>
</evidence>
<sequence>MKIQYGVSLRSHNTLGFESRAQALAEADSLLSLRRVLAIGRHRFSRVIALGGGSNVVMNPDIEGLVVRYTGQRIWQKFLGPNKALWHVEAGVNWHALVEKTTREGWWGIENLALIPGSVGAAPIQNIGAYGTEIGDVIESVHVVHLENGRYEILDRAQCDFGYRHSVFKTALAGKVMVVRVVLRLDLDGRPRTGYGDLAERLPENAGPDDVAIAVAAIRRRKLPDPLVLGNAGSFFKNPVVPAEQAEALITRFPSMPFWKTDQGTKLAAGWMIDQCGWKGYRDNRVGVHQQQALVLVHYGQGRVSDLLELAMRIRESVEVRFGVTIDMEPGIIGH</sequence>
<evidence type="ECO:0000256" key="4">
    <source>
        <dbReference type="ARBA" id="ARBA00004752"/>
    </source>
</evidence>
<keyword evidence="8 20" id="KW-0963">Cytoplasm</keyword>
<evidence type="ECO:0000256" key="20">
    <source>
        <dbReference type="HAMAP-Rule" id="MF_00037"/>
    </source>
</evidence>
<name>A0A240ULA8_9GAMM</name>
<dbReference type="InterPro" id="IPR003170">
    <property type="entry name" value="MurB"/>
</dbReference>
<gene>
    <name evidence="20" type="primary">murB</name>
    <name evidence="21" type="ORF">B9H00_01035</name>
</gene>
<comment type="similarity">
    <text evidence="5 20">Belongs to the MurB family.</text>
</comment>
<dbReference type="EC" id="1.3.1.98" evidence="6 20"/>
<evidence type="ECO:0000313" key="22">
    <source>
        <dbReference type="Proteomes" id="UP000194457"/>
    </source>
</evidence>
<keyword evidence="15 20" id="KW-0560">Oxidoreductase</keyword>
<evidence type="ECO:0000313" key="21">
    <source>
        <dbReference type="EMBL" id="ART61822.1"/>
    </source>
</evidence>
<dbReference type="InterPro" id="IPR006094">
    <property type="entry name" value="Oxid_FAD_bind_N"/>
</dbReference>
<evidence type="ECO:0000256" key="11">
    <source>
        <dbReference type="ARBA" id="ARBA00022827"/>
    </source>
</evidence>
<dbReference type="OrthoDB" id="9804753at2"/>